<protein>
    <submittedName>
        <fullName evidence="1">Uncharacterized protein</fullName>
    </submittedName>
</protein>
<dbReference type="EMBL" id="JSWE01000124">
    <property type="protein sequence ID" value="KIE05103.1"/>
    <property type="molecule type" value="Genomic_DNA"/>
</dbReference>
<reference evidence="1 2" key="1">
    <citation type="submission" date="2014-11" db="EMBL/GenBank/DDBJ databases">
        <title>A Rickettsiales Symbiont of Amoebae With Ancient Features.</title>
        <authorList>
            <person name="Schulz F."/>
            <person name="Martijn J."/>
            <person name="Wascher F."/>
            <person name="Kostanjsek R."/>
            <person name="Ettema T.J."/>
            <person name="Horn M."/>
        </authorList>
    </citation>
    <scope>NUCLEOTIDE SEQUENCE [LARGE SCALE GENOMIC DNA]</scope>
    <source>
        <strain evidence="1 2">UWC36</strain>
    </source>
</reference>
<name>A0A0C1QM08_9RICK</name>
<proteinExistence type="predicted"/>
<organism evidence="1 2">
    <name type="scientific">Candidatus Jidaibacter acanthamoebae</name>
    <dbReference type="NCBI Taxonomy" id="86105"/>
    <lineage>
        <taxon>Bacteria</taxon>
        <taxon>Pseudomonadati</taxon>
        <taxon>Pseudomonadota</taxon>
        <taxon>Alphaproteobacteria</taxon>
        <taxon>Rickettsiales</taxon>
        <taxon>Candidatus Midichloriaceae</taxon>
        <taxon>Candidatus Jidaibacter</taxon>
    </lineage>
</organism>
<gene>
    <name evidence="1" type="ORF">NF27_EY01990</name>
</gene>
<sequence length="59" mass="6928">MHLIMKNNSTKFPTGKNQIYKQSALFDHLIRLCQGYLKNKKSEKDIDQFLRSGNDINDK</sequence>
<dbReference type="Proteomes" id="UP000031258">
    <property type="component" value="Unassembled WGS sequence"/>
</dbReference>
<keyword evidence="2" id="KW-1185">Reference proteome</keyword>
<comment type="caution">
    <text evidence="1">The sequence shown here is derived from an EMBL/GenBank/DDBJ whole genome shotgun (WGS) entry which is preliminary data.</text>
</comment>
<accession>A0A0C1QM08</accession>
<evidence type="ECO:0000313" key="2">
    <source>
        <dbReference type="Proteomes" id="UP000031258"/>
    </source>
</evidence>
<evidence type="ECO:0000313" key="1">
    <source>
        <dbReference type="EMBL" id="KIE05103.1"/>
    </source>
</evidence>
<dbReference type="AlphaFoldDB" id="A0A0C1QM08"/>
<dbReference type="STRING" id="86105.NF27_EY01990"/>